<comment type="caution">
    <text evidence="1">The sequence shown here is derived from an EMBL/GenBank/DDBJ whole genome shotgun (WGS) entry which is preliminary data.</text>
</comment>
<accession>A0A9N8E5T2</accession>
<organism evidence="1 2">
    <name type="scientific">Seminavis robusta</name>
    <dbReference type="NCBI Taxonomy" id="568900"/>
    <lineage>
        <taxon>Eukaryota</taxon>
        <taxon>Sar</taxon>
        <taxon>Stramenopiles</taxon>
        <taxon>Ochrophyta</taxon>
        <taxon>Bacillariophyta</taxon>
        <taxon>Bacillariophyceae</taxon>
        <taxon>Bacillariophycidae</taxon>
        <taxon>Naviculales</taxon>
        <taxon>Naviculaceae</taxon>
        <taxon>Seminavis</taxon>
    </lineage>
</organism>
<proteinExistence type="predicted"/>
<name>A0A9N8E5T2_9STRA</name>
<dbReference type="AlphaFoldDB" id="A0A9N8E5T2"/>
<gene>
    <name evidence="1" type="ORF">SEMRO_651_G181510.1</name>
</gene>
<evidence type="ECO:0000313" key="1">
    <source>
        <dbReference type="EMBL" id="CAB9514395.1"/>
    </source>
</evidence>
<protein>
    <submittedName>
        <fullName evidence="1">Uncharacterized protein</fullName>
    </submittedName>
</protein>
<reference evidence="1" key="1">
    <citation type="submission" date="2020-06" db="EMBL/GenBank/DDBJ databases">
        <authorList>
            <consortium name="Plant Systems Biology data submission"/>
        </authorList>
    </citation>
    <scope>NUCLEOTIDE SEQUENCE</scope>
    <source>
        <strain evidence="1">D6</strain>
    </source>
</reference>
<evidence type="ECO:0000313" key="2">
    <source>
        <dbReference type="Proteomes" id="UP001153069"/>
    </source>
</evidence>
<keyword evidence="2" id="KW-1185">Reference proteome</keyword>
<sequence>MMFERPSLVRKRLAMPSSYAVPKGVAMEQLVEYGGHYELQKSCPKEMMALLSRTKAQETYSRFMDCIFKDKSTRVGLFGRWDLDRFAAVMEQFEAEFALHGIKVVLCELQISKSSYLWLEYIDLGVNDHYVPPYNVANQSSTQEIKTHSSQLKFPNGVAIEQFGYGHKQLEEQASPDLAALLKERGLMTEYNKMVDQCNEFAFRRGYGDVRKLRVIVLQYQAAFAAEGIDIFICQKKETVVCKTCIFRWLEFVDRSQQPDYRPLDCYYQPPIAGLRFGGKVSKNKNSPARRP</sequence>
<dbReference type="Proteomes" id="UP001153069">
    <property type="component" value="Unassembled WGS sequence"/>
</dbReference>
<dbReference type="EMBL" id="CAICTM010000650">
    <property type="protein sequence ID" value="CAB9514395.1"/>
    <property type="molecule type" value="Genomic_DNA"/>
</dbReference>